<dbReference type="AlphaFoldDB" id="A0A6A6ZHL5"/>
<evidence type="ECO:0000313" key="1">
    <source>
        <dbReference type="EMBL" id="KAF2820358.1"/>
    </source>
</evidence>
<sequence length="136" mass="15603">MRRSAFSAYRLSLKVQVYGYLVVVGKVFFTPDWFVVQEGPRRFKDWEKYAVPSLQVFRVCKQIKSEAEDVYFAEDLFVPPSAFDTVEPFSCLNECWSHPRGRGLSLFSHHGLQLIRNSSISFCNRGLVPLTISGTD</sequence>
<evidence type="ECO:0000313" key="2">
    <source>
        <dbReference type="Proteomes" id="UP000799424"/>
    </source>
</evidence>
<dbReference type="EMBL" id="MU006241">
    <property type="protein sequence ID" value="KAF2820358.1"/>
    <property type="molecule type" value="Genomic_DNA"/>
</dbReference>
<accession>A0A6A6ZHL5</accession>
<reference evidence="1" key="1">
    <citation type="journal article" date="2020" name="Stud. Mycol.">
        <title>101 Dothideomycetes genomes: a test case for predicting lifestyles and emergence of pathogens.</title>
        <authorList>
            <person name="Haridas S."/>
            <person name="Albert R."/>
            <person name="Binder M."/>
            <person name="Bloem J."/>
            <person name="Labutti K."/>
            <person name="Salamov A."/>
            <person name="Andreopoulos B."/>
            <person name="Baker S."/>
            <person name="Barry K."/>
            <person name="Bills G."/>
            <person name="Bluhm B."/>
            <person name="Cannon C."/>
            <person name="Castanera R."/>
            <person name="Culley D."/>
            <person name="Daum C."/>
            <person name="Ezra D."/>
            <person name="Gonzalez J."/>
            <person name="Henrissat B."/>
            <person name="Kuo A."/>
            <person name="Liang C."/>
            <person name="Lipzen A."/>
            <person name="Lutzoni F."/>
            <person name="Magnuson J."/>
            <person name="Mondo S."/>
            <person name="Nolan M."/>
            <person name="Ohm R."/>
            <person name="Pangilinan J."/>
            <person name="Park H.-J."/>
            <person name="Ramirez L."/>
            <person name="Alfaro M."/>
            <person name="Sun H."/>
            <person name="Tritt A."/>
            <person name="Yoshinaga Y."/>
            <person name="Zwiers L.-H."/>
            <person name="Turgeon B."/>
            <person name="Goodwin S."/>
            <person name="Spatafora J."/>
            <person name="Crous P."/>
            <person name="Grigoriev I."/>
        </authorList>
    </citation>
    <scope>NUCLEOTIDE SEQUENCE</scope>
    <source>
        <strain evidence="1">CBS 113818</strain>
    </source>
</reference>
<keyword evidence="2" id="KW-1185">Reference proteome</keyword>
<organism evidence="1 2">
    <name type="scientific">Ophiobolus disseminans</name>
    <dbReference type="NCBI Taxonomy" id="1469910"/>
    <lineage>
        <taxon>Eukaryota</taxon>
        <taxon>Fungi</taxon>
        <taxon>Dikarya</taxon>
        <taxon>Ascomycota</taxon>
        <taxon>Pezizomycotina</taxon>
        <taxon>Dothideomycetes</taxon>
        <taxon>Pleosporomycetidae</taxon>
        <taxon>Pleosporales</taxon>
        <taxon>Pleosporineae</taxon>
        <taxon>Phaeosphaeriaceae</taxon>
        <taxon>Ophiobolus</taxon>
    </lineage>
</organism>
<name>A0A6A6ZHL5_9PLEO</name>
<gene>
    <name evidence="1" type="ORF">CC86DRAFT_120026</name>
</gene>
<protein>
    <submittedName>
        <fullName evidence="1">Uncharacterized protein</fullName>
    </submittedName>
</protein>
<dbReference type="OrthoDB" id="62952at2759"/>
<dbReference type="Proteomes" id="UP000799424">
    <property type="component" value="Unassembled WGS sequence"/>
</dbReference>
<proteinExistence type="predicted"/>